<feature type="compositionally biased region" description="Basic residues" evidence="1">
    <location>
        <begin position="38"/>
        <end position="50"/>
    </location>
</feature>
<dbReference type="AlphaFoldDB" id="A0A9P8A156"/>
<dbReference type="InterPro" id="IPR004821">
    <property type="entry name" value="Cyt_trans-like"/>
</dbReference>
<evidence type="ECO:0000259" key="2">
    <source>
        <dbReference type="Pfam" id="PF01467"/>
    </source>
</evidence>
<gene>
    <name evidence="3" type="ORF">KVV02_005882</name>
</gene>
<organism evidence="3 4">
    <name type="scientific">Mortierella alpina</name>
    <name type="common">Oleaginous fungus</name>
    <name type="synonym">Mortierella renispora</name>
    <dbReference type="NCBI Taxonomy" id="64518"/>
    <lineage>
        <taxon>Eukaryota</taxon>
        <taxon>Fungi</taxon>
        <taxon>Fungi incertae sedis</taxon>
        <taxon>Mucoromycota</taxon>
        <taxon>Mortierellomycotina</taxon>
        <taxon>Mortierellomycetes</taxon>
        <taxon>Mortierellales</taxon>
        <taxon>Mortierellaceae</taxon>
        <taxon>Mortierella</taxon>
    </lineage>
</organism>
<dbReference type="SUPFAM" id="SSF52374">
    <property type="entry name" value="Nucleotidylyl transferase"/>
    <property type="match status" value="1"/>
</dbReference>
<dbReference type="GO" id="GO:0009435">
    <property type="term" value="P:NAD+ biosynthetic process"/>
    <property type="evidence" value="ECO:0007669"/>
    <property type="project" value="TreeGrafter"/>
</dbReference>
<evidence type="ECO:0000313" key="4">
    <source>
        <dbReference type="Proteomes" id="UP000717515"/>
    </source>
</evidence>
<dbReference type="GO" id="GO:0004515">
    <property type="term" value="F:nicotinate-nucleotide adenylyltransferase activity"/>
    <property type="evidence" value="ECO:0007669"/>
    <property type="project" value="TreeGrafter"/>
</dbReference>
<feature type="domain" description="Cytidyltransferase-like" evidence="2">
    <location>
        <begin position="210"/>
        <end position="305"/>
    </location>
</feature>
<feature type="compositionally biased region" description="Basic residues" evidence="1">
    <location>
        <begin position="66"/>
        <end position="76"/>
    </location>
</feature>
<comment type="caution">
    <text evidence="3">The sequence shown here is derived from an EMBL/GenBank/DDBJ whole genome shotgun (WGS) entry which is preliminary data.</text>
</comment>
<feature type="region of interest" description="Disordered" evidence="1">
    <location>
        <begin position="38"/>
        <end position="84"/>
    </location>
</feature>
<dbReference type="InterPro" id="IPR051182">
    <property type="entry name" value="Euk_NMN_adenylyltrnsfrase"/>
</dbReference>
<sequence>MLAIHSAPFHLRDQDKQETRYDPPLLFAGYSAALHSHHLYNPHHHPHNHPHQQIAPLSSAATARSSLHHPRYHSYHHPPSSAVGPTPGSVAISPLLMTPSLMPHHQSRSAIHHHHQALFYRECDLKQDLSIAQAKVTSHNYNNSNIVSNIVSNGQPTAPASVTAPAAAQPRTLGLLSDGGAQQTPIHKIEARIAQMTVEDYAKEKIVLLLTGSFCPIHLHHTEMLEAAKARMEQDLGPDGASAALILGGFLSPSHDLYVGEKLKGETLVLDSQERMDLCRLQTADSDWIDVDPWESTQDRFYDYHKVTSRLQQFLQEKCQSALEDKMSALFVQQQQQAYSKSCGHQMVPQRSGSLNSIEAGNRNPHTIRVVYLCGADFVLRTGARKLVGGIVVVDRPLGAPSSNRRSILLTNSGGSITVPVSNQVEKTEDSSATSASTATAKQRVFKRLEQSYGSEWCEASRNNIWWLPARSRTESEDISSTRIRSLLSDRKSCKGLLHPLVAQRLLEKNALQDST</sequence>
<dbReference type="InterPro" id="IPR014729">
    <property type="entry name" value="Rossmann-like_a/b/a_fold"/>
</dbReference>
<reference evidence="3" key="1">
    <citation type="submission" date="2021-07" db="EMBL/GenBank/DDBJ databases">
        <title>Draft genome of Mortierella alpina, strain LL118, isolated from an aspen leaf litter sample.</title>
        <authorList>
            <person name="Yang S."/>
            <person name="Vinatzer B.A."/>
        </authorList>
    </citation>
    <scope>NUCLEOTIDE SEQUENCE</scope>
    <source>
        <strain evidence="3">LL118</strain>
    </source>
</reference>
<dbReference type="GO" id="GO:0000309">
    <property type="term" value="F:nicotinamide-nucleotide adenylyltransferase activity"/>
    <property type="evidence" value="ECO:0007669"/>
    <property type="project" value="TreeGrafter"/>
</dbReference>
<dbReference type="PANTHER" id="PTHR12039">
    <property type="entry name" value="NICOTINAMIDE MONONUCLEOTIDE ADENYLYLTRANSFERASE"/>
    <property type="match status" value="1"/>
</dbReference>
<evidence type="ECO:0000313" key="3">
    <source>
        <dbReference type="EMBL" id="KAG9321485.1"/>
    </source>
</evidence>
<dbReference type="EMBL" id="JAIFTL010000201">
    <property type="protein sequence ID" value="KAG9321485.1"/>
    <property type="molecule type" value="Genomic_DNA"/>
</dbReference>
<dbReference type="Gene3D" id="3.40.50.620">
    <property type="entry name" value="HUPs"/>
    <property type="match status" value="1"/>
</dbReference>
<protein>
    <recommendedName>
        <fullName evidence="2">Cytidyltransferase-like domain-containing protein</fullName>
    </recommendedName>
</protein>
<proteinExistence type="predicted"/>
<name>A0A9P8A156_MORAP</name>
<accession>A0A9P8A156</accession>
<dbReference type="Proteomes" id="UP000717515">
    <property type="component" value="Unassembled WGS sequence"/>
</dbReference>
<dbReference type="Pfam" id="PF01467">
    <property type="entry name" value="CTP_transf_like"/>
    <property type="match status" value="1"/>
</dbReference>
<dbReference type="PANTHER" id="PTHR12039:SF0">
    <property type="entry name" value="NICOTINAMIDE-NUCLEOTIDE ADENYLYLTRANSFERASE"/>
    <property type="match status" value="1"/>
</dbReference>
<evidence type="ECO:0000256" key="1">
    <source>
        <dbReference type="SAM" id="MobiDB-lite"/>
    </source>
</evidence>